<gene>
    <name evidence="1" type="ORF">SAMN02746019_00019660</name>
</gene>
<reference evidence="2" key="1">
    <citation type="submission" date="2017-06" db="EMBL/GenBank/DDBJ databases">
        <authorList>
            <person name="Varghese N."/>
            <person name="Submissions S."/>
        </authorList>
    </citation>
    <scope>NUCLEOTIDE SEQUENCE [LARGE SCALE GENOMIC DNA]</scope>
    <source>
        <strain evidence="2">JAD2</strain>
    </source>
</reference>
<dbReference type="EMBL" id="FYEK01000071">
    <property type="protein sequence ID" value="SNB73752.1"/>
    <property type="molecule type" value="Genomic_DNA"/>
</dbReference>
<organism evidence="1 2">
    <name type="scientific">Thermoflexus hugenholtzii JAD2</name>
    <dbReference type="NCBI Taxonomy" id="877466"/>
    <lineage>
        <taxon>Bacteria</taxon>
        <taxon>Bacillati</taxon>
        <taxon>Chloroflexota</taxon>
        <taxon>Thermoflexia</taxon>
        <taxon>Thermoflexales</taxon>
        <taxon>Thermoflexaceae</taxon>
        <taxon>Thermoflexus</taxon>
    </lineage>
</organism>
<proteinExistence type="predicted"/>
<accession>A0A212RMW1</accession>
<dbReference type="InParanoid" id="A0A212RMW1"/>
<sequence length="153" mass="17958">MMRGWVYSGELGTDELAQLIERLPKRVILSWELARLDFPKGLELRDAGCAFNREAEIRWEKIAERRCRVWVLSDSERNDLPDTLKSVDGDWEISECETRLINLEDKRFAPQFDLYPVANRPEAQLMCRVFYRDKIATFVSPREVKTDAQESEC</sequence>
<keyword evidence="2" id="KW-1185">Reference proteome</keyword>
<name>A0A212RMW1_9CHLR</name>
<dbReference type="AlphaFoldDB" id="A0A212RMW1"/>
<evidence type="ECO:0000313" key="1">
    <source>
        <dbReference type="EMBL" id="SNB73752.1"/>
    </source>
</evidence>
<protein>
    <submittedName>
        <fullName evidence="1">Uncharacterized protein</fullName>
    </submittedName>
</protein>
<dbReference type="Proteomes" id="UP000197025">
    <property type="component" value="Unassembled WGS sequence"/>
</dbReference>
<evidence type="ECO:0000313" key="2">
    <source>
        <dbReference type="Proteomes" id="UP000197025"/>
    </source>
</evidence>